<name>A0A0F8W633_9ZZZZ</name>
<organism evidence="1">
    <name type="scientific">marine sediment metagenome</name>
    <dbReference type="NCBI Taxonomy" id="412755"/>
    <lineage>
        <taxon>unclassified sequences</taxon>
        <taxon>metagenomes</taxon>
        <taxon>ecological metagenomes</taxon>
    </lineage>
</organism>
<comment type="caution">
    <text evidence="1">The sequence shown here is derived from an EMBL/GenBank/DDBJ whole genome shotgun (WGS) entry which is preliminary data.</text>
</comment>
<evidence type="ECO:0000313" key="1">
    <source>
        <dbReference type="EMBL" id="KKK52122.1"/>
    </source>
</evidence>
<protein>
    <recommendedName>
        <fullName evidence="2">PIN domain-containing protein</fullName>
    </recommendedName>
</protein>
<gene>
    <name evidence="1" type="ORF">LCGC14_3108110</name>
</gene>
<dbReference type="EMBL" id="LAZR01067181">
    <property type="protein sequence ID" value="KKK52122.1"/>
    <property type="molecule type" value="Genomic_DNA"/>
</dbReference>
<proteinExistence type="predicted"/>
<sequence>MPCFCLQKHVFRRWLKKNDGDTVSIYGDRFIRCVEVSFVTGPRPIFRLCDETATDGILVDVSNFLMHISVAAQAEAWHPAAATVAGADLIISWNFKHIVHFDKIRRNNAINTLQGYRAIDIRSPQEVVGYEEENI</sequence>
<accession>A0A0F8W633</accession>
<reference evidence="1" key="1">
    <citation type="journal article" date="2015" name="Nature">
        <title>Complex archaea that bridge the gap between prokaryotes and eukaryotes.</title>
        <authorList>
            <person name="Spang A."/>
            <person name="Saw J.H."/>
            <person name="Jorgensen S.L."/>
            <person name="Zaremba-Niedzwiedzka K."/>
            <person name="Martijn J."/>
            <person name="Lind A.E."/>
            <person name="van Eijk R."/>
            <person name="Schleper C."/>
            <person name="Guy L."/>
            <person name="Ettema T.J."/>
        </authorList>
    </citation>
    <scope>NUCLEOTIDE SEQUENCE</scope>
</reference>
<dbReference type="AlphaFoldDB" id="A0A0F8W633"/>
<evidence type="ECO:0008006" key="2">
    <source>
        <dbReference type="Google" id="ProtNLM"/>
    </source>
</evidence>